<dbReference type="InterPro" id="IPR001242">
    <property type="entry name" value="Condensation_dom"/>
</dbReference>
<dbReference type="AlphaFoldDB" id="A0A1C3NVI7"/>
<dbReference type="PANTHER" id="PTHR45527">
    <property type="entry name" value="NONRIBOSOMAL PEPTIDE SYNTHETASE"/>
    <property type="match status" value="1"/>
</dbReference>
<dbReference type="Pfam" id="PF00668">
    <property type="entry name" value="Condensation"/>
    <property type="match status" value="1"/>
</dbReference>
<dbReference type="GO" id="GO:0008610">
    <property type="term" value="P:lipid biosynthetic process"/>
    <property type="evidence" value="ECO:0007669"/>
    <property type="project" value="UniProtKB-ARBA"/>
</dbReference>
<sequence>MVSRPSAAPTPAVVGRFPASYLQEQWLLSTKDGASNYNVAFAFGVDHADPDLLMTALNQLAARHEILRTTFVRQRDGVCQVVTEPKPPDIWRLDLAAGTLTAADVRDVALTQVARPFSLGAGPPWRAALLRLGQSRHALVFVLHHALCDGWSTGVALRDLAGLYEALACRRPPRLPEMPIQFADYAAWERGPHEPSTEAYWQSHLAPLPARPALPTDPSWQDGHPFELAAVPIPPVPPDAVDRLTALARKLGQSLAGIVHAAALLVISPYVDRDVILGVAHANRGLADVQPLIGPLFDYLPVHASLAGDAPFLKVTKRLADAVRDARRHPLPLGRVEQLVTTQSATCRLFDVSVNFVPVSAPRPIRAITATDDSAMFSMYPLSTGWLRMPVDREFYGAGRLGFVVRPGTSGLGGHLWTNASVVPPPTAAGIARAFSCGLTLVADDPHRIVRNVARRAAARAGIGLSV</sequence>
<dbReference type="GO" id="GO:0003824">
    <property type="term" value="F:catalytic activity"/>
    <property type="evidence" value="ECO:0007669"/>
    <property type="project" value="InterPro"/>
</dbReference>
<accession>A0A1C3NVI7</accession>
<dbReference type="InterPro" id="IPR023213">
    <property type="entry name" value="CAT-like_dom_sf"/>
</dbReference>
<protein>
    <recommendedName>
        <fullName evidence="1">Condensation domain-containing protein</fullName>
    </recommendedName>
</protein>
<dbReference type="Proteomes" id="UP000199013">
    <property type="component" value="Unassembled WGS sequence"/>
</dbReference>
<dbReference type="Gene3D" id="3.30.559.10">
    <property type="entry name" value="Chloramphenicol acetyltransferase-like domain"/>
    <property type="match status" value="1"/>
</dbReference>
<keyword evidence="3" id="KW-1185">Reference proteome</keyword>
<reference evidence="3" key="1">
    <citation type="submission" date="2016-02" db="EMBL/GenBank/DDBJ databases">
        <authorList>
            <person name="Wibberg D."/>
        </authorList>
    </citation>
    <scope>NUCLEOTIDE SEQUENCE [LARGE SCALE GENOMIC DNA]</scope>
</reference>
<proteinExistence type="predicted"/>
<dbReference type="GO" id="GO:0031177">
    <property type="term" value="F:phosphopantetheine binding"/>
    <property type="evidence" value="ECO:0007669"/>
    <property type="project" value="TreeGrafter"/>
</dbReference>
<dbReference type="EMBL" id="FLUV01000570">
    <property type="protein sequence ID" value="SBW19415.1"/>
    <property type="molecule type" value="Genomic_DNA"/>
</dbReference>
<dbReference type="SUPFAM" id="SSF52777">
    <property type="entry name" value="CoA-dependent acyltransferases"/>
    <property type="match status" value="2"/>
</dbReference>
<gene>
    <name evidence="2" type="ORF">FDG2_1357</name>
</gene>
<dbReference type="Gene3D" id="3.30.559.30">
    <property type="entry name" value="Nonribosomal peptide synthetase, condensation domain"/>
    <property type="match status" value="1"/>
</dbReference>
<dbReference type="PANTHER" id="PTHR45527:SF1">
    <property type="entry name" value="FATTY ACID SYNTHASE"/>
    <property type="match status" value="1"/>
</dbReference>
<name>A0A1C3NVI7_9ACTN</name>
<feature type="domain" description="Condensation" evidence="1">
    <location>
        <begin position="18"/>
        <end position="356"/>
    </location>
</feature>
<dbReference type="GO" id="GO:0043041">
    <property type="term" value="P:amino acid activation for nonribosomal peptide biosynthetic process"/>
    <property type="evidence" value="ECO:0007669"/>
    <property type="project" value="TreeGrafter"/>
</dbReference>
<organism evidence="2 3">
    <name type="scientific">Candidatus Protofrankia californiensis</name>
    <dbReference type="NCBI Taxonomy" id="1839754"/>
    <lineage>
        <taxon>Bacteria</taxon>
        <taxon>Bacillati</taxon>
        <taxon>Actinomycetota</taxon>
        <taxon>Actinomycetes</taxon>
        <taxon>Frankiales</taxon>
        <taxon>Frankiaceae</taxon>
        <taxon>Protofrankia</taxon>
    </lineage>
</organism>
<evidence type="ECO:0000313" key="3">
    <source>
        <dbReference type="Proteomes" id="UP000199013"/>
    </source>
</evidence>
<evidence type="ECO:0000313" key="2">
    <source>
        <dbReference type="EMBL" id="SBW19415.1"/>
    </source>
</evidence>
<dbReference type="GO" id="GO:0044550">
    <property type="term" value="P:secondary metabolite biosynthetic process"/>
    <property type="evidence" value="ECO:0007669"/>
    <property type="project" value="TreeGrafter"/>
</dbReference>
<evidence type="ECO:0000259" key="1">
    <source>
        <dbReference type="Pfam" id="PF00668"/>
    </source>
</evidence>
<dbReference type="GO" id="GO:0005737">
    <property type="term" value="C:cytoplasm"/>
    <property type="evidence" value="ECO:0007669"/>
    <property type="project" value="TreeGrafter"/>
</dbReference>